<comment type="caution">
    <text evidence="2">The sequence shown here is derived from an EMBL/GenBank/DDBJ whole genome shotgun (WGS) entry which is preliminary data.</text>
</comment>
<dbReference type="Proteomes" id="UP000468650">
    <property type="component" value="Unassembled WGS sequence"/>
</dbReference>
<keyword evidence="1" id="KW-0732">Signal</keyword>
<name>A0A6N6RF93_9FLAO</name>
<dbReference type="AlphaFoldDB" id="A0A6N6RF93"/>
<dbReference type="RefSeq" id="WP_151667649.1">
    <property type="nucleotide sequence ID" value="NZ_WBVO01000007.1"/>
</dbReference>
<dbReference type="OrthoDB" id="978692at2"/>
<evidence type="ECO:0008006" key="4">
    <source>
        <dbReference type="Google" id="ProtNLM"/>
    </source>
</evidence>
<organism evidence="2 3">
    <name type="scientific">Phaeocystidibacter luteus</name>
    <dbReference type="NCBI Taxonomy" id="911197"/>
    <lineage>
        <taxon>Bacteria</taxon>
        <taxon>Pseudomonadati</taxon>
        <taxon>Bacteroidota</taxon>
        <taxon>Flavobacteriia</taxon>
        <taxon>Flavobacteriales</taxon>
        <taxon>Phaeocystidibacteraceae</taxon>
        <taxon>Phaeocystidibacter</taxon>
    </lineage>
</organism>
<evidence type="ECO:0000313" key="2">
    <source>
        <dbReference type="EMBL" id="KAB2809826.1"/>
    </source>
</evidence>
<protein>
    <recommendedName>
        <fullName evidence="4">Porin family protein</fullName>
    </recommendedName>
</protein>
<accession>A0A6N6RF93</accession>
<gene>
    <name evidence="2" type="ORF">F8C67_09745</name>
</gene>
<feature type="signal peptide" evidence="1">
    <location>
        <begin position="1"/>
        <end position="20"/>
    </location>
</feature>
<evidence type="ECO:0000256" key="1">
    <source>
        <dbReference type="SAM" id="SignalP"/>
    </source>
</evidence>
<reference evidence="2 3" key="1">
    <citation type="submission" date="2019-09" db="EMBL/GenBank/DDBJ databases">
        <title>Genomes of family Cryomorphaceae.</title>
        <authorList>
            <person name="Bowman J.P."/>
        </authorList>
    </citation>
    <scope>NUCLEOTIDE SEQUENCE [LARGE SCALE GENOMIC DNA]</scope>
    <source>
        <strain evidence="2 3">LMG 25704</strain>
    </source>
</reference>
<sequence length="173" mass="19423">MKHQSITVLLLLLVPMQSFAQEAEEPTYSSLSLSIGHTLVFEGVRDGERTPVSLPSWALDYNYYIHERWIVGLHTDVIFESFEFETPSDGDAVFERNFPVATVGIVGHRIGRWFMYAGGGAEFGDETFGVVRLGGEVAHSFDEHYEMLLGIAYDYKVEHYSSLAITAGVAYKF</sequence>
<feature type="chain" id="PRO_5026725933" description="Porin family protein" evidence="1">
    <location>
        <begin position="21"/>
        <end position="173"/>
    </location>
</feature>
<proteinExistence type="predicted"/>
<evidence type="ECO:0000313" key="3">
    <source>
        <dbReference type="Proteomes" id="UP000468650"/>
    </source>
</evidence>
<keyword evidence="3" id="KW-1185">Reference proteome</keyword>
<dbReference type="EMBL" id="WBVO01000007">
    <property type="protein sequence ID" value="KAB2809826.1"/>
    <property type="molecule type" value="Genomic_DNA"/>
</dbReference>